<dbReference type="Pfam" id="PF02469">
    <property type="entry name" value="Fasciclin"/>
    <property type="match status" value="1"/>
</dbReference>
<dbReference type="STRING" id="985895.E5A2K4"/>
<protein>
    <recommendedName>
        <fullName evidence="1">FAS1 domain-containing protein</fullName>
    </recommendedName>
</protein>
<dbReference type="InterPro" id="IPR000782">
    <property type="entry name" value="FAS1_domain"/>
</dbReference>
<dbReference type="InterPro" id="IPR036378">
    <property type="entry name" value="FAS1_dom_sf"/>
</dbReference>
<feature type="domain" description="FAS1" evidence="1">
    <location>
        <begin position="64"/>
        <end position="192"/>
    </location>
</feature>
<evidence type="ECO:0000313" key="2">
    <source>
        <dbReference type="EMBL" id="CBX97800.1"/>
    </source>
</evidence>
<dbReference type="eggNOG" id="KOG1437">
    <property type="taxonomic scope" value="Eukaryota"/>
</dbReference>
<dbReference type="OrthoDB" id="286301at2759"/>
<dbReference type="SUPFAM" id="SSF82153">
    <property type="entry name" value="FAS1 domain"/>
    <property type="match status" value="1"/>
</dbReference>
<gene>
    <name evidence="2" type="ORF">LEMA_P092090.1</name>
</gene>
<dbReference type="InParanoid" id="E5A2K4"/>
<organism evidence="3">
    <name type="scientific">Leptosphaeria maculans (strain JN3 / isolate v23.1.3 / race Av1-4-5-6-7-8)</name>
    <name type="common">Blackleg fungus</name>
    <name type="synonym">Phoma lingam</name>
    <dbReference type="NCBI Taxonomy" id="985895"/>
    <lineage>
        <taxon>Eukaryota</taxon>
        <taxon>Fungi</taxon>
        <taxon>Dikarya</taxon>
        <taxon>Ascomycota</taxon>
        <taxon>Pezizomycotina</taxon>
        <taxon>Dothideomycetes</taxon>
        <taxon>Pleosporomycetidae</taxon>
        <taxon>Pleosporales</taxon>
        <taxon>Pleosporineae</taxon>
        <taxon>Leptosphaeriaceae</taxon>
        <taxon>Plenodomus</taxon>
        <taxon>Plenodomus lingam/Leptosphaeria maculans species complex</taxon>
    </lineage>
</organism>
<evidence type="ECO:0000259" key="1">
    <source>
        <dbReference type="PROSITE" id="PS50213"/>
    </source>
</evidence>
<evidence type="ECO:0000313" key="3">
    <source>
        <dbReference type="Proteomes" id="UP000002668"/>
    </source>
</evidence>
<dbReference type="VEuPathDB" id="FungiDB:LEMA_P092090.1"/>
<sequence length="289" mass="31109">MSHSHSHFHGDRVILLDFLHIKRTLLDNSYVTAIQPFWSSTGGPYNGLVKNGDDDITPVEGITMHKINTVLAFGAPYQLFAARAGQLAMNSALEAAQLNFTLVFTISVPEDAAFESISSVLKSADLATLQDALRYHIIPSTFVFSPSLENTTIISLERADLTFTVLPDRSGWVNNANMAFPNTILYNVRLRHDRASLEPDAPGSKRLAFPNASAVLQLPFFTVSFGDDSMKYTTTPKLLKTVAAVATPTGEPTLTGSGQLPAFTGAGSRISLGVVAALPVAMGFAAYFV</sequence>
<reference evidence="3" key="1">
    <citation type="journal article" date="2011" name="Nat. Commun.">
        <title>Effector diversification within compartments of the Leptosphaeria maculans genome affected by Repeat-Induced Point mutations.</title>
        <authorList>
            <person name="Rouxel T."/>
            <person name="Grandaubert J."/>
            <person name="Hane J.K."/>
            <person name="Hoede C."/>
            <person name="van de Wouw A.P."/>
            <person name="Couloux A."/>
            <person name="Dominguez V."/>
            <person name="Anthouard V."/>
            <person name="Bally P."/>
            <person name="Bourras S."/>
            <person name="Cozijnsen A.J."/>
            <person name="Ciuffetti L.M."/>
            <person name="Degrave A."/>
            <person name="Dilmaghani A."/>
            <person name="Duret L."/>
            <person name="Fudal I."/>
            <person name="Goodwin S.B."/>
            <person name="Gout L."/>
            <person name="Glaser N."/>
            <person name="Linglin J."/>
            <person name="Kema G.H.J."/>
            <person name="Lapalu N."/>
            <person name="Lawrence C.B."/>
            <person name="May K."/>
            <person name="Meyer M."/>
            <person name="Ollivier B."/>
            <person name="Poulain J."/>
            <person name="Schoch C.L."/>
            <person name="Simon A."/>
            <person name="Spatafora J.W."/>
            <person name="Stachowiak A."/>
            <person name="Turgeon B.G."/>
            <person name="Tyler B.M."/>
            <person name="Vincent D."/>
            <person name="Weissenbach J."/>
            <person name="Amselem J."/>
            <person name="Quesneville H."/>
            <person name="Oliver R.P."/>
            <person name="Wincker P."/>
            <person name="Balesdent M.-H."/>
            <person name="Howlett B.J."/>
        </authorList>
    </citation>
    <scope>NUCLEOTIDE SEQUENCE [LARGE SCALE GENOMIC DNA]</scope>
    <source>
        <strain evidence="3">JN3 / isolate v23.1.3 / race Av1-4-5-6-7-8</strain>
    </source>
</reference>
<proteinExistence type="predicted"/>
<dbReference type="EMBL" id="FP929132">
    <property type="protein sequence ID" value="CBX97800.1"/>
    <property type="molecule type" value="Genomic_DNA"/>
</dbReference>
<dbReference type="HOGENOM" id="CLU_031281_2_1_1"/>
<dbReference type="Proteomes" id="UP000002668">
    <property type="component" value="Genome"/>
</dbReference>
<dbReference type="Gene3D" id="2.30.180.10">
    <property type="entry name" value="FAS1 domain"/>
    <property type="match status" value="1"/>
</dbReference>
<keyword evidence="3" id="KW-1185">Reference proteome</keyword>
<dbReference type="PROSITE" id="PS50213">
    <property type="entry name" value="FAS1"/>
    <property type="match status" value="1"/>
</dbReference>
<accession>E5A2K4</accession>
<name>E5A2K4_LEPMJ</name>
<dbReference type="AlphaFoldDB" id="E5A2K4"/>